<evidence type="ECO:0000313" key="2">
    <source>
        <dbReference type="EMBL" id="TXD33373.1"/>
    </source>
</evidence>
<evidence type="ECO:0000313" key="3">
    <source>
        <dbReference type="Proteomes" id="UP000321412"/>
    </source>
</evidence>
<keyword evidence="1" id="KW-0472">Membrane</keyword>
<name>A0A5C6X3A4_9DELT</name>
<organism evidence="2 3">
    <name type="scientific">Lujinxingia vulgaris</name>
    <dbReference type="NCBI Taxonomy" id="2600176"/>
    <lineage>
        <taxon>Bacteria</taxon>
        <taxon>Deltaproteobacteria</taxon>
        <taxon>Bradymonadales</taxon>
        <taxon>Lujinxingiaceae</taxon>
        <taxon>Lujinxingia</taxon>
    </lineage>
</organism>
<keyword evidence="3" id="KW-1185">Reference proteome</keyword>
<evidence type="ECO:0000256" key="1">
    <source>
        <dbReference type="SAM" id="Phobius"/>
    </source>
</evidence>
<dbReference type="EMBL" id="VOSM01000028">
    <property type="protein sequence ID" value="TXD33373.1"/>
    <property type="molecule type" value="Genomic_DNA"/>
</dbReference>
<protein>
    <submittedName>
        <fullName evidence="2">Uncharacterized protein</fullName>
    </submittedName>
</protein>
<proteinExistence type="predicted"/>
<reference evidence="2 3" key="1">
    <citation type="submission" date="2019-08" db="EMBL/GenBank/DDBJ databases">
        <title>Bradymonadales sp. TMQ4.</title>
        <authorList>
            <person name="Liang Q."/>
        </authorList>
    </citation>
    <scope>NUCLEOTIDE SEQUENCE [LARGE SCALE GENOMIC DNA]</scope>
    <source>
        <strain evidence="2 3">TMQ4</strain>
    </source>
</reference>
<dbReference type="RefSeq" id="WP_146983492.1">
    <property type="nucleotide sequence ID" value="NZ_VOSM01000028.1"/>
</dbReference>
<dbReference type="Proteomes" id="UP000321412">
    <property type="component" value="Unassembled WGS sequence"/>
</dbReference>
<dbReference type="AlphaFoldDB" id="A0A5C6X3A4"/>
<accession>A0A5C6X3A4</accession>
<keyword evidence="1" id="KW-1133">Transmembrane helix</keyword>
<gene>
    <name evidence="2" type="ORF">FRC98_20730</name>
</gene>
<keyword evidence="1" id="KW-0812">Transmembrane</keyword>
<feature type="transmembrane region" description="Helical" evidence="1">
    <location>
        <begin position="73"/>
        <end position="95"/>
    </location>
</feature>
<sequence>MMETAALMMATMISMDMVAPYRSGVEMVGERQAYFLAALATVWTATATAATALTTVMAALMVALFGMFFSSGAYQGGVVACLFALFLLVGCLHGVDGGDDLGRHGADGLDELDGGFDGGRCFHYILLRIGCVG</sequence>
<comment type="caution">
    <text evidence="2">The sequence shown here is derived from an EMBL/GenBank/DDBJ whole genome shotgun (WGS) entry which is preliminary data.</text>
</comment>